<proteinExistence type="predicted"/>
<dbReference type="EMBL" id="CP063164">
    <property type="protein sequence ID" value="QOR62837.1"/>
    <property type="molecule type" value="Genomic_DNA"/>
</dbReference>
<dbReference type="RefSeq" id="WP_197549654.1">
    <property type="nucleotide sequence ID" value="NZ_CP063164.1"/>
</dbReference>
<sequence>MSKEKAVCNTQYTYEKRWVPTTKSEVLRIIMKEMPETDAEGTFVYIFSEIKKGKTVTLGECRFKAL</sequence>
<keyword evidence="2" id="KW-1185">Reference proteome</keyword>
<reference evidence="1 2" key="1">
    <citation type="submission" date="2020-10" db="EMBL/GenBank/DDBJ databases">
        <title>The genome of sulfurovum sp.</title>
        <authorList>
            <person name="Xie S."/>
            <person name="Shao Z."/>
            <person name="Jiang L."/>
        </authorList>
    </citation>
    <scope>NUCLEOTIDE SEQUENCE [LARGE SCALE GENOMIC DNA]</scope>
    <source>
        <strain evidence="1 2">ST-419</strain>
    </source>
</reference>
<dbReference type="AlphaFoldDB" id="A0A7M1S5Y9"/>
<gene>
    <name evidence="1" type="ORF">IMZ28_05060</name>
</gene>
<evidence type="ECO:0000313" key="2">
    <source>
        <dbReference type="Proteomes" id="UP000595074"/>
    </source>
</evidence>
<accession>A0A7M1S5Y9</accession>
<evidence type="ECO:0000313" key="1">
    <source>
        <dbReference type="EMBL" id="QOR62837.1"/>
    </source>
</evidence>
<organism evidence="1 2">
    <name type="scientific">Sulfurovum indicum</name>
    <dbReference type="NCBI Taxonomy" id="2779528"/>
    <lineage>
        <taxon>Bacteria</taxon>
        <taxon>Pseudomonadati</taxon>
        <taxon>Campylobacterota</taxon>
        <taxon>Epsilonproteobacteria</taxon>
        <taxon>Campylobacterales</taxon>
        <taxon>Sulfurovaceae</taxon>
        <taxon>Sulfurovum</taxon>
    </lineage>
</organism>
<dbReference type="KEGG" id="sinu:IMZ28_05060"/>
<name>A0A7M1S5Y9_9BACT</name>
<protein>
    <submittedName>
        <fullName evidence="1">Uncharacterized protein</fullName>
    </submittedName>
</protein>
<dbReference type="Proteomes" id="UP000595074">
    <property type="component" value="Chromosome"/>
</dbReference>